<dbReference type="NCBIfam" id="NF011100">
    <property type="entry name" value="PRK14527.1"/>
    <property type="match status" value="1"/>
</dbReference>
<dbReference type="Gene3D" id="3.40.50.300">
    <property type="entry name" value="P-loop containing nucleotide triphosphate hydrolases"/>
    <property type="match status" value="1"/>
</dbReference>
<dbReference type="NCBIfam" id="NF011105">
    <property type="entry name" value="PRK14532.1"/>
    <property type="match status" value="1"/>
</dbReference>
<dbReference type="Proteomes" id="UP000694388">
    <property type="component" value="Unplaced"/>
</dbReference>
<dbReference type="GO" id="GO:0006139">
    <property type="term" value="P:nucleobase-containing compound metabolic process"/>
    <property type="evidence" value="ECO:0007669"/>
    <property type="project" value="InterPro"/>
</dbReference>
<dbReference type="InterPro" id="IPR027417">
    <property type="entry name" value="P-loop_NTPase"/>
</dbReference>
<dbReference type="AlphaFoldDB" id="A0A8C4QD95"/>
<dbReference type="PROSITE" id="PS00113">
    <property type="entry name" value="ADENYLATE_KINASE"/>
    <property type="match status" value="1"/>
</dbReference>
<dbReference type="CDD" id="cd01428">
    <property type="entry name" value="ADK"/>
    <property type="match status" value="1"/>
</dbReference>
<dbReference type="InterPro" id="IPR033690">
    <property type="entry name" value="Adenylat_kinase_CS"/>
</dbReference>
<reference evidence="5" key="2">
    <citation type="submission" date="2025-09" db="UniProtKB">
        <authorList>
            <consortium name="Ensembl"/>
        </authorList>
    </citation>
    <scope>IDENTIFICATION</scope>
</reference>
<evidence type="ECO:0000313" key="6">
    <source>
        <dbReference type="Proteomes" id="UP000694388"/>
    </source>
</evidence>
<dbReference type="NCBIfam" id="NF011104">
    <property type="entry name" value="PRK14531.1"/>
    <property type="match status" value="1"/>
</dbReference>
<dbReference type="Pfam" id="PF00406">
    <property type="entry name" value="ADK"/>
    <property type="match status" value="1"/>
</dbReference>
<keyword evidence="3 4" id="KW-0418">Kinase</keyword>
<dbReference type="NCBIfam" id="NF001381">
    <property type="entry name" value="PRK00279.1-3"/>
    <property type="match status" value="1"/>
</dbReference>
<evidence type="ECO:0000313" key="5">
    <source>
        <dbReference type="Ensembl" id="ENSEBUP00000013055.1"/>
    </source>
</evidence>
<protein>
    <submittedName>
        <fullName evidence="5">Adenylate kinase 2</fullName>
    </submittedName>
</protein>
<evidence type="ECO:0000256" key="3">
    <source>
        <dbReference type="ARBA" id="ARBA00022777"/>
    </source>
</evidence>
<evidence type="ECO:0000256" key="4">
    <source>
        <dbReference type="RuleBase" id="RU003330"/>
    </source>
</evidence>
<proteinExistence type="inferred from homology"/>
<reference evidence="5" key="1">
    <citation type="submission" date="2025-08" db="UniProtKB">
        <authorList>
            <consortium name="Ensembl"/>
        </authorList>
    </citation>
    <scope>IDENTIFICATION</scope>
</reference>
<keyword evidence="1 4" id="KW-0808">Transferase</keyword>
<sequence>MAPSAELKTQSETRKGIRALLLGPPGAGKGTQAPRLAKEFCVCHLATGDMLRAIVASGSNLGRKVQETIDSGKLVSDDLVVELIEKNLDSPSCKNGFLLDGFPRTLPQAQKLDKLLDHRGEKLDTVLEFNVDDSLLVTGEPLIRRSDDTAETLRSRLVTYHEQTRPLTVFYRRRGLLTTLDASQSPDVVFAAIVAAFAKVKTTK</sequence>
<dbReference type="SUPFAM" id="SSF52540">
    <property type="entry name" value="P-loop containing nucleoside triphosphate hydrolases"/>
    <property type="match status" value="1"/>
</dbReference>
<name>A0A8C4QD95_EPTBU</name>
<dbReference type="PANTHER" id="PTHR23359">
    <property type="entry name" value="NUCLEOTIDE KINASE"/>
    <property type="match status" value="1"/>
</dbReference>
<evidence type="ECO:0000256" key="2">
    <source>
        <dbReference type="ARBA" id="ARBA00022741"/>
    </source>
</evidence>
<dbReference type="Ensembl" id="ENSEBUT00000013631.1">
    <property type="protein sequence ID" value="ENSEBUP00000013055.1"/>
    <property type="gene ID" value="ENSEBUG00000008255.1"/>
</dbReference>
<keyword evidence="2" id="KW-0547">Nucleotide-binding</keyword>
<dbReference type="HAMAP" id="MF_00235">
    <property type="entry name" value="Adenylate_kinase_Adk"/>
    <property type="match status" value="1"/>
</dbReference>
<dbReference type="OMA" id="HYKVDAA"/>
<dbReference type="InterPro" id="IPR000850">
    <property type="entry name" value="Adenylat/UMP-CMP_kin"/>
</dbReference>
<evidence type="ECO:0000256" key="1">
    <source>
        <dbReference type="ARBA" id="ARBA00022679"/>
    </source>
</evidence>
<comment type="similarity">
    <text evidence="4">Belongs to the adenylate kinase family.</text>
</comment>
<organism evidence="5 6">
    <name type="scientific">Eptatretus burgeri</name>
    <name type="common">Inshore hagfish</name>
    <dbReference type="NCBI Taxonomy" id="7764"/>
    <lineage>
        <taxon>Eukaryota</taxon>
        <taxon>Metazoa</taxon>
        <taxon>Chordata</taxon>
        <taxon>Craniata</taxon>
        <taxon>Vertebrata</taxon>
        <taxon>Cyclostomata</taxon>
        <taxon>Myxini</taxon>
        <taxon>Myxiniformes</taxon>
        <taxon>Myxinidae</taxon>
        <taxon>Eptatretinae</taxon>
        <taxon>Eptatretus</taxon>
    </lineage>
</organism>
<keyword evidence="6" id="KW-1185">Reference proteome</keyword>
<accession>A0A8C4QD95</accession>
<dbReference type="PRINTS" id="PR00094">
    <property type="entry name" value="ADENYLTKNASE"/>
</dbReference>
<dbReference type="GO" id="GO:0005524">
    <property type="term" value="F:ATP binding"/>
    <property type="evidence" value="ECO:0007669"/>
    <property type="project" value="InterPro"/>
</dbReference>
<dbReference type="GeneTree" id="ENSGT00940000154576"/>
<dbReference type="GO" id="GO:0019205">
    <property type="term" value="F:nucleobase-containing compound kinase activity"/>
    <property type="evidence" value="ECO:0007669"/>
    <property type="project" value="InterPro"/>
</dbReference>